<accession>A0A2X4VZQ4</accession>
<dbReference type="Proteomes" id="UP000249134">
    <property type="component" value="Chromosome 1"/>
</dbReference>
<gene>
    <name evidence="2" type="ORF">NCTC4824_00795</name>
</gene>
<evidence type="ECO:0000313" key="3">
    <source>
        <dbReference type="Proteomes" id="UP000249134"/>
    </source>
</evidence>
<evidence type="ECO:0000313" key="2">
    <source>
        <dbReference type="EMBL" id="SQI53298.1"/>
    </source>
</evidence>
<sequence>MQKSIESKLGTFIHNEHLKSFKLESGPIHWSLNENHVSLEETIKRAETLFSVLEEFNIEAKIAIAKELIVYKNEFWPEYDEDDETLDWDAVDAGAYDTTLEEFCHAITLLDIEINEKSIYLEYDDGDLFGGHRIHATFDYDYKLLKAAI</sequence>
<dbReference type="EMBL" id="LS483476">
    <property type="protein sequence ID" value="SQI53298.1"/>
    <property type="molecule type" value="Genomic_DNA"/>
</dbReference>
<keyword evidence="3" id="KW-1185">Reference proteome</keyword>
<organism evidence="2 3">
    <name type="scientific">Lederbergia lenta</name>
    <name type="common">Bacillus lentus</name>
    <dbReference type="NCBI Taxonomy" id="1467"/>
    <lineage>
        <taxon>Bacteria</taxon>
        <taxon>Bacillati</taxon>
        <taxon>Bacillota</taxon>
        <taxon>Bacilli</taxon>
        <taxon>Bacillales</taxon>
        <taxon>Bacillaceae</taxon>
        <taxon>Lederbergia</taxon>
    </lineage>
</organism>
<proteinExistence type="predicted"/>
<evidence type="ECO:0000259" key="1">
    <source>
        <dbReference type="Pfam" id="PF10020"/>
    </source>
</evidence>
<feature type="domain" description="DUF2262" evidence="1">
    <location>
        <begin position="7"/>
        <end position="149"/>
    </location>
</feature>
<dbReference type="KEGG" id="blen:NCTC4824_00795"/>
<dbReference type="AlphaFoldDB" id="A0A2X4VZQ4"/>
<name>A0A2X4VZQ4_LEDLE</name>
<reference evidence="2 3" key="1">
    <citation type="submission" date="2018-06" db="EMBL/GenBank/DDBJ databases">
        <authorList>
            <consortium name="Pathogen Informatics"/>
            <person name="Doyle S."/>
        </authorList>
    </citation>
    <scope>NUCLEOTIDE SEQUENCE [LARGE SCALE GENOMIC DNA]</scope>
    <source>
        <strain evidence="2 3">NCTC4824</strain>
    </source>
</reference>
<dbReference type="RefSeq" id="WP_066145089.1">
    <property type="nucleotide sequence ID" value="NZ_CBCSGM010000007.1"/>
</dbReference>
<dbReference type="Pfam" id="PF10020">
    <property type="entry name" value="DUF2262"/>
    <property type="match status" value="1"/>
</dbReference>
<dbReference type="InterPro" id="IPR019260">
    <property type="entry name" value="DUF2262"/>
</dbReference>
<protein>
    <submittedName>
        <fullName evidence="2">Group-specific protein</fullName>
    </submittedName>
</protein>